<dbReference type="InterPro" id="IPR016461">
    <property type="entry name" value="COMT-like"/>
</dbReference>
<keyword evidence="1 7" id="KW-0489">Methyltransferase</keyword>
<dbReference type="Gene3D" id="1.10.10.10">
    <property type="entry name" value="Winged helix-like DNA-binding domain superfamily/Winged helix DNA-binding domain"/>
    <property type="match status" value="1"/>
</dbReference>
<feature type="active site" description="Proton acceptor" evidence="4">
    <location>
        <position position="233"/>
    </location>
</feature>
<proteinExistence type="predicted"/>
<dbReference type="Pfam" id="PF00891">
    <property type="entry name" value="Methyltransf_2"/>
    <property type="match status" value="1"/>
</dbReference>
<dbReference type="InterPro" id="IPR012967">
    <property type="entry name" value="COMT_dimerisation"/>
</dbReference>
<dbReference type="InterPro" id="IPR029063">
    <property type="entry name" value="SAM-dependent_MTases_sf"/>
</dbReference>
<keyword evidence="2 7" id="KW-0808">Transferase</keyword>
<dbReference type="InterPro" id="IPR001077">
    <property type="entry name" value="COMT_C"/>
</dbReference>
<dbReference type="EMBL" id="SAXA01000004">
    <property type="protein sequence ID" value="RXQ95860.1"/>
    <property type="molecule type" value="Genomic_DNA"/>
</dbReference>
<feature type="domain" description="O-methyltransferase dimerisation" evidence="6">
    <location>
        <begin position="11"/>
        <end position="76"/>
    </location>
</feature>
<evidence type="ECO:0000256" key="4">
    <source>
        <dbReference type="PIRSR" id="PIRSR005739-1"/>
    </source>
</evidence>
<dbReference type="Gene3D" id="3.40.50.150">
    <property type="entry name" value="Vaccinia Virus protein VP39"/>
    <property type="match status" value="1"/>
</dbReference>
<dbReference type="OrthoDB" id="1117594at2"/>
<keyword evidence="3" id="KW-0949">S-adenosyl-L-methionine</keyword>
<dbReference type="PANTHER" id="PTHR11746">
    <property type="entry name" value="O-METHYLTRANSFERASE"/>
    <property type="match status" value="1"/>
</dbReference>
<dbReference type="PIRSF" id="PIRSF005739">
    <property type="entry name" value="O-mtase"/>
    <property type="match status" value="1"/>
</dbReference>
<dbReference type="CDD" id="cd02440">
    <property type="entry name" value="AdoMet_MTases"/>
    <property type="match status" value="1"/>
</dbReference>
<dbReference type="GO" id="GO:0008171">
    <property type="term" value="F:O-methyltransferase activity"/>
    <property type="evidence" value="ECO:0007669"/>
    <property type="project" value="InterPro"/>
</dbReference>
<evidence type="ECO:0000259" key="5">
    <source>
        <dbReference type="Pfam" id="PF00891"/>
    </source>
</evidence>
<reference evidence="7 8" key="1">
    <citation type="submission" date="2019-01" db="EMBL/GenBank/DDBJ databases">
        <title>Ancylomarina salipaludis sp. nov., isolated from a salt marsh.</title>
        <authorList>
            <person name="Yoon J.-H."/>
        </authorList>
    </citation>
    <scope>NUCLEOTIDE SEQUENCE [LARGE SCALE GENOMIC DNA]</scope>
    <source>
        <strain evidence="7 8">SHSM-M15</strain>
    </source>
</reference>
<dbReference type="SUPFAM" id="SSF53335">
    <property type="entry name" value="S-adenosyl-L-methionine-dependent methyltransferases"/>
    <property type="match status" value="1"/>
</dbReference>
<evidence type="ECO:0000256" key="3">
    <source>
        <dbReference type="ARBA" id="ARBA00022691"/>
    </source>
</evidence>
<organism evidence="7 8">
    <name type="scientific">Ancylomarina salipaludis</name>
    <dbReference type="NCBI Taxonomy" id="2501299"/>
    <lineage>
        <taxon>Bacteria</taxon>
        <taxon>Pseudomonadati</taxon>
        <taxon>Bacteroidota</taxon>
        <taxon>Bacteroidia</taxon>
        <taxon>Marinilabiliales</taxon>
        <taxon>Marinifilaceae</taxon>
        <taxon>Ancylomarina</taxon>
    </lineage>
</organism>
<accession>A0A4Q1JMN4</accession>
<dbReference type="RefSeq" id="WP_129253753.1">
    <property type="nucleotide sequence ID" value="NZ_SAXA01000004.1"/>
</dbReference>
<dbReference type="PROSITE" id="PS51683">
    <property type="entry name" value="SAM_OMT_II"/>
    <property type="match status" value="1"/>
</dbReference>
<evidence type="ECO:0000313" key="7">
    <source>
        <dbReference type="EMBL" id="RXQ95860.1"/>
    </source>
</evidence>
<sequence length="326" mass="36545">MNPMALREMTMAFQKSRIVLTAYELDLFTFIGKNDYNSETISKALNSHKNATERLLNALVALNLLIKTNGKYSNTKESYQQLSKDSPDYLGGLMHMNHLWHTWSQLTDVVKTGKPAQATEINQRGNEWLEAFISAMHDRGKKQAPSQISKLNLQNVESVLDVGGGSGCFSMEFIKRKPDLKAAIFDLPNVIPISKRIVEEEGFSGKIEHYSGDYTRDELPLDFDLIFLSAIIHSNSYETNQALVKKCYNSLNAGGQIIIQDWIMNDAKTEPAQGAIFSINMLVGVEGGNCYSENEVSQWMKKAGFTDISKRVLESDIAQVIGFKKN</sequence>
<name>A0A4Q1JMN4_9BACT</name>
<feature type="domain" description="O-methyltransferase C-terminal" evidence="5">
    <location>
        <begin position="103"/>
        <end position="305"/>
    </location>
</feature>
<dbReference type="Pfam" id="PF08100">
    <property type="entry name" value="Dimerisation"/>
    <property type="match status" value="1"/>
</dbReference>
<dbReference type="InterPro" id="IPR036388">
    <property type="entry name" value="WH-like_DNA-bd_sf"/>
</dbReference>
<evidence type="ECO:0000259" key="6">
    <source>
        <dbReference type="Pfam" id="PF08100"/>
    </source>
</evidence>
<dbReference type="GO" id="GO:0046983">
    <property type="term" value="F:protein dimerization activity"/>
    <property type="evidence" value="ECO:0007669"/>
    <property type="project" value="InterPro"/>
</dbReference>
<gene>
    <name evidence="7" type="ORF">EO244_06015</name>
</gene>
<dbReference type="SUPFAM" id="SSF46785">
    <property type="entry name" value="Winged helix' DNA-binding domain"/>
    <property type="match status" value="1"/>
</dbReference>
<comment type="caution">
    <text evidence="7">The sequence shown here is derived from an EMBL/GenBank/DDBJ whole genome shotgun (WGS) entry which is preliminary data.</text>
</comment>
<dbReference type="AlphaFoldDB" id="A0A4Q1JMN4"/>
<dbReference type="Proteomes" id="UP000289703">
    <property type="component" value="Unassembled WGS sequence"/>
</dbReference>
<dbReference type="InterPro" id="IPR036390">
    <property type="entry name" value="WH_DNA-bd_sf"/>
</dbReference>
<protein>
    <submittedName>
        <fullName evidence="7">Methyltransferase domain-containing protein</fullName>
    </submittedName>
</protein>
<dbReference type="GO" id="GO:0032259">
    <property type="term" value="P:methylation"/>
    <property type="evidence" value="ECO:0007669"/>
    <property type="project" value="UniProtKB-KW"/>
</dbReference>
<evidence type="ECO:0000256" key="2">
    <source>
        <dbReference type="ARBA" id="ARBA00022679"/>
    </source>
</evidence>
<evidence type="ECO:0000313" key="8">
    <source>
        <dbReference type="Proteomes" id="UP000289703"/>
    </source>
</evidence>
<keyword evidence="8" id="KW-1185">Reference proteome</keyword>
<evidence type="ECO:0000256" key="1">
    <source>
        <dbReference type="ARBA" id="ARBA00022603"/>
    </source>
</evidence>